<dbReference type="EMBL" id="BSYO01000001">
    <property type="protein sequence ID" value="GMG99206.1"/>
    <property type="molecule type" value="Genomic_DNA"/>
</dbReference>
<sequence>MAGEKSVSRYCGVETEFSDDMPKLLSLNITGGFDFVVAHLYPCKIWAIGNAVLNSEHGYIDGPWISAKVRSNDDIKSGALPVAGSDLILSPSERSCRVVSMSLFPPSSFSLETSF</sequence>
<name>A0AAD3RVU1_NEPGR</name>
<comment type="caution">
    <text evidence="1">The sequence shown here is derived from an EMBL/GenBank/DDBJ whole genome shotgun (WGS) entry which is preliminary data.</text>
</comment>
<protein>
    <submittedName>
        <fullName evidence="1">Uncharacterized protein</fullName>
    </submittedName>
</protein>
<proteinExistence type="predicted"/>
<organism evidence="1 2">
    <name type="scientific">Nepenthes gracilis</name>
    <name type="common">Slender pitcher plant</name>
    <dbReference type="NCBI Taxonomy" id="150966"/>
    <lineage>
        <taxon>Eukaryota</taxon>
        <taxon>Viridiplantae</taxon>
        <taxon>Streptophyta</taxon>
        <taxon>Embryophyta</taxon>
        <taxon>Tracheophyta</taxon>
        <taxon>Spermatophyta</taxon>
        <taxon>Magnoliopsida</taxon>
        <taxon>eudicotyledons</taxon>
        <taxon>Gunneridae</taxon>
        <taxon>Pentapetalae</taxon>
        <taxon>Caryophyllales</taxon>
        <taxon>Nepenthaceae</taxon>
        <taxon>Nepenthes</taxon>
    </lineage>
</organism>
<keyword evidence="2" id="KW-1185">Reference proteome</keyword>
<dbReference type="Proteomes" id="UP001279734">
    <property type="component" value="Unassembled WGS sequence"/>
</dbReference>
<evidence type="ECO:0000313" key="1">
    <source>
        <dbReference type="EMBL" id="GMG99206.1"/>
    </source>
</evidence>
<accession>A0AAD3RVU1</accession>
<gene>
    <name evidence="1" type="ORF">Nepgr_001046</name>
</gene>
<dbReference type="AlphaFoldDB" id="A0AAD3RVU1"/>
<evidence type="ECO:0000313" key="2">
    <source>
        <dbReference type="Proteomes" id="UP001279734"/>
    </source>
</evidence>
<reference evidence="1" key="1">
    <citation type="submission" date="2023-05" db="EMBL/GenBank/DDBJ databases">
        <title>Nepenthes gracilis genome sequencing.</title>
        <authorList>
            <person name="Fukushima K."/>
        </authorList>
    </citation>
    <scope>NUCLEOTIDE SEQUENCE</scope>
    <source>
        <strain evidence="1">SING2019-196</strain>
    </source>
</reference>